<gene>
    <name evidence="2" type="ORF">GCM10023307_09440</name>
</gene>
<comment type="caution">
    <text evidence="2">The sequence shown here is derived from an EMBL/GenBank/DDBJ whole genome shotgun (WGS) entry which is preliminary data.</text>
</comment>
<proteinExistence type="predicted"/>
<sequence>MKAVSVKSFFAGLALSLVCAAAFASADPQQLTIRDIVTQQTQLRAQVIAAKGAFKDMEQRDRAALIERQDRVLAMLGGAQTLDVLPPDQRTVVFNDLEWIKAAVTKAEDERMICEYTRIAGSNRMKSVCMTAKQQREHQERARASLNRGQMCGESSIACLGDEANRGR</sequence>
<dbReference type="Proteomes" id="UP001499959">
    <property type="component" value="Unassembled WGS sequence"/>
</dbReference>
<feature type="chain" id="PRO_5046139809" evidence="1">
    <location>
        <begin position="27"/>
        <end position="168"/>
    </location>
</feature>
<evidence type="ECO:0000256" key="1">
    <source>
        <dbReference type="SAM" id="SignalP"/>
    </source>
</evidence>
<evidence type="ECO:0000313" key="3">
    <source>
        <dbReference type="Proteomes" id="UP001499959"/>
    </source>
</evidence>
<accession>A0ABP9AZ71</accession>
<dbReference type="EMBL" id="BAABJE010000002">
    <property type="protein sequence ID" value="GAA4786654.1"/>
    <property type="molecule type" value="Genomic_DNA"/>
</dbReference>
<evidence type="ECO:0000313" key="2">
    <source>
        <dbReference type="EMBL" id="GAA4786654.1"/>
    </source>
</evidence>
<keyword evidence="1" id="KW-0732">Signal</keyword>
<keyword evidence="3" id="KW-1185">Reference proteome</keyword>
<protein>
    <submittedName>
        <fullName evidence="2">Uncharacterized protein</fullName>
    </submittedName>
</protein>
<name>A0ABP9AZ71_9GAMM</name>
<organism evidence="2 3">
    <name type="scientific">Lysobacter hankyongensis</name>
    <dbReference type="NCBI Taxonomy" id="1176535"/>
    <lineage>
        <taxon>Bacteria</taxon>
        <taxon>Pseudomonadati</taxon>
        <taxon>Pseudomonadota</taxon>
        <taxon>Gammaproteobacteria</taxon>
        <taxon>Lysobacterales</taxon>
        <taxon>Lysobacteraceae</taxon>
        <taxon>Lysobacter</taxon>
    </lineage>
</organism>
<reference evidence="3" key="1">
    <citation type="journal article" date="2019" name="Int. J. Syst. Evol. Microbiol.">
        <title>The Global Catalogue of Microorganisms (GCM) 10K type strain sequencing project: providing services to taxonomists for standard genome sequencing and annotation.</title>
        <authorList>
            <consortium name="The Broad Institute Genomics Platform"/>
            <consortium name="The Broad Institute Genome Sequencing Center for Infectious Disease"/>
            <person name="Wu L."/>
            <person name="Ma J."/>
        </authorList>
    </citation>
    <scope>NUCLEOTIDE SEQUENCE [LARGE SCALE GENOMIC DNA]</scope>
    <source>
        <strain evidence="3">JCM 18204</strain>
    </source>
</reference>
<dbReference type="RefSeq" id="WP_345302150.1">
    <property type="nucleotide sequence ID" value="NZ_BAABJE010000002.1"/>
</dbReference>
<feature type="signal peptide" evidence="1">
    <location>
        <begin position="1"/>
        <end position="26"/>
    </location>
</feature>